<protein>
    <submittedName>
        <fullName evidence="1">Uncharacterized protein</fullName>
    </submittedName>
</protein>
<organism evidence="1 2">
    <name type="scientific">Streptomyces scopuliridis RB72</name>
    <dbReference type="NCBI Taxonomy" id="1440053"/>
    <lineage>
        <taxon>Bacteria</taxon>
        <taxon>Bacillati</taxon>
        <taxon>Actinomycetota</taxon>
        <taxon>Actinomycetes</taxon>
        <taxon>Kitasatosporales</taxon>
        <taxon>Streptomycetaceae</taxon>
        <taxon>Streptomyces</taxon>
    </lineage>
</organism>
<evidence type="ECO:0000313" key="1">
    <source>
        <dbReference type="EMBL" id="PVE11461.1"/>
    </source>
</evidence>
<name>A0A2T7T8P2_9ACTN</name>
<sequence length="90" mass="9782">MVTVLSMGLSIATRVVWHLLSGNDSVETIPVRILRAFPAVRQGVGPFFCVRVRSSSASCSQIRQHVVEQPQLPADVLIVGRLLRTSSVGQ</sequence>
<dbReference type="AlphaFoldDB" id="A0A2T7T8P2"/>
<reference evidence="1 2" key="1">
    <citation type="submission" date="2013-12" db="EMBL/GenBank/DDBJ databases">
        <title>Annotated genome of Streptomyces scopuliridis.</title>
        <authorList>
            <person name="Olson J.B."/>
        </authorList>
    </citation>
    <scope>NUCLEOTIDE SEQUENCE [LARGE SCALE GENOMIC DNA]</scope>
    <source>
        <strain evidence="1 2">RB72</strain>
    </source>
</reference>
<dbReference type="EMBL" id="AZSP01000137">
    <property type="protein sequence ID" value="PVE11461.1"/>
    <property type="molecule type" value="Genomic_DNA"/>
</dbReference>
<comment type="caution">
    <text evidence="1">The sequence shown here is derived from an EMBL/GenBank/DDBJ whole genome shotgun (WGS) entry which is preliminary data.</text>
</comment>
<proteinExistence type="predicted"/>
<accession>A0A2T7T8P2</accession>
<evidence type="ECO:0000313" key="2">
    <source>
        <dbReference type="Proteomes" id="UP000245992"/>
    </source>
</evidence>
<dbReference type="Proteomes" id="UP000245992">
    <property type="component" value="Unassembled WGS sequence"/>
</dbReference>
<gene>
    <name evidence="1" type="ORF">Y717_02605</name>
</gene>
<keyword evidence="2" id="KW-1185">Reference proteome</keyword>